<evidence type="ECO:0000313" key="2">
    <source>
        <dbReference type="EMBL" id="VAX20447.1"/>
    </source>
</evidence>
<accession>A0A3B1CUU1</accession>
<sequence>MRPFLMLFFALVVSTQLVSCAHQGMGKFFKKTGAAIESFGDKIIKKAEKQESKDEVNEPVPVLEANAKPEPIAEPGGEAGVMTSSELVAKAQVRLNPTRL</sequence>
<reference evidence="2" key="1">
    <citation type="submission" date="2018-06" db="EMBL/GenBank/DDBJ databases">
        <authorList>
            <person name="Zhirakovskaya E."/>
        </authorList>
    </citation>
    <scope>NUCLEOTIDE SEQUENCE</scope>
</reference>
<evidence type="ECO:0000256" key="1">
    <source>
        <dbReference type="SAM" id="MobiDB-lite"/>
    </source>
</evidence>
<name>A0A3B1CUU1_9ZZZZ</name>
<feature type="region of interest" description="Disordered" evidence="1">
    <location>
        <begin position="50"/>
        <end position="79"/>
    </location>
</feature>
<proteinExistence type="predicted"/>
<dbReference type="EMBL" id="UOGC01000105">
    <property type="protein sequence ID" value="VAX20447.1"/>
    <property type="molecule type" value="Genomic_DNA"/>
</dbReference>
<protein>
    <submittedName>
        <fullName evidence="2">Uncharacterized protein</fullName>
    </submittedName>
</protein>
<organism evidence="2">
    <name type="scientific">hydrothermal vent metagenome</name>
    <dbReference type="NCBI Taxonomy" id="652676"/>
    <lineage>
        <taxon>unclassified sequences</taxon>
        <taxon>metagenomes</taxon>
        <taxon>ecological metagenomes</taxon>
    </lineage>
</organism>
<gene>
    <name evidence="2" type="ORF">MNBD_NITROSPINAE01-255</name>
</gene>
<dbReference type="AlphaFoldDB" id="A0A3B1CUU1"/>